<organism evidence="4 5">
    <name type="scientific">Chitinophaga skermanii</name>
    <dbReference type="NCBI Taxonomy" id="331697"/>
    <lineage>
        <taxon>Bacteria</taxon>
        <taxon>Pseudomonadati</taxon>
        <taxon>Bacteroidota</taxon>
        <taxon>Chitinophagia</taxon>
        <taxon>Chitinophagales</taxon>
        <taxon>Chitinophagaceae</taxon>
        <taxon>Chitinophaga</taxon>
    </lineage>
</organism>
<dbReference type="OrthoDB" id="1322659at2"/>
<dbReference type="InterPro" id="IPR027385">
    <property type="entry name" value="Beta-barrel_OMP"/>
</dbReference>
<dbReference type="EMBL" id="QLLL01000002">
    <property type="protein sequence ID" value="RAJ08601.1"/>
    <property type="molecule type" value="Genomic_DNA"/>
</dbReference>
<dbReference type="AlphaFoldDB" id="A0A327QW76"/>
<gene>
    <name evidence="4" type="ORF">LX64_01254</name>
</gene>
<sequence>MNRIQSILIATSLLAVSTVTQAQNKPANKFYLKVAGGYFFSVSPGQFPDVGPYPPRDIHDVINPTTGATTTIREKVLTGSYGEGARGGLSFGYNLNKYMSLEATFNYFHSTKNLMTRNVTTIQGTNTTVGGIESRGHVNAVDFSPSLVLSPGYAKWNPYVRFGMVVPLWGRLIINTDATKTSAVPGQPATIVAQTTIHRKEEIKPNATIGFQGALGVSYPISKRFDIYLEAEYRNVPVKSKSKEVTAYDETTNIVNTATGQPVAPSQHRGLNDLSIAERNTDYVTVLDQNSNTPIGTTGAKTNYKNDNAPANDLKSYINIGGLGANLGVKFRF</sequence>
<reference evidence="4 5" key="1">
    <citation type="submission" date="2018-06" db="EMBL/GenBank/DDBJ databases">
        <title>Genomic Encyclopedia of Archaeal and Bacterial Type Strains, Phase II (KMG-II): from individual species to whole genera.</title>
        <authorList>
            <person name="Goeker M."/>
        </authorList>
    </citation>
    <scope>NUCLEOTIDE SEQUENCE [LARGE SCALE GENOMIC DNA]</scope>
    <source>
        <strain evidence="4 5">DSM 23857</strain>
    </source>
</reference>
<comment type="caution">
    <text evidence="4">The sequence shown here is derived from an EMBL/GenBank/DDBJ whole genome shotgun (WGS) entry which is preliminary data.</text>
</comment>
<keyword evidence="1 2" id="KW-0732">Signal</keyword>
<dbReference type="Gene3D" id="2.40.160.20">
    <property type="match status" value="1"/>
</dbReference>
<feature type="domain" description="Outer membrane protein beta-barrel" evidence="3">
    <location>
        <begin position="12"/>
        <end position="240"/>
    </location>
</feature>
<dbReference type="InterPro" id="IPR011250">
    <property type="entry name" value="OMP/PagP_B-barrel"/>
</dbReference>
<evidence type="ECO:0000256" key="1">
    <source>
        <dbReference type="ARBA" id="ARBA00022729"/>
    </source>
</evidence>
<dbReference type="RefSeq" id="WP_111596735.1">
    <property type="nucleotide sequence ID" value="NZ_QLLL01000002.1"/>
</dbReference>
<proteinExistence type="predicted"/>
<dbReference type="Pfam" id="PF13505">
    <property type="entry name" value="OMP_b-brl"/>
    <property type="match status" value="1"/>
</dbReference>
<evidence type="ECO:0000313" key="4">
    <source>
        <dbReference type="EMBL" id="RAJ08601.1"/>
    </source>
</evidence>
<evidence type="ECO:0000256" key="2">
    <source>
        <dbReference type="SAM" id="SignalP"/>
    </source>
</evidence>
<feature type="chain" id="PRO_5016399973" evidence="2">
    <location>
        <begin position="23"/>
        <end position="333"/>
    </location>
</feature>
<evidence type="ECO:0000313" key="5">
    <source>
        <dbReference type="Proteomes" id="UP000249547"/>
    </source>
</evidence>
<dbReference type="Proteomes" id="UP000249547">
    <property type="component" value="Unassembled WGS sequence"/>
</dbReference>
<dbReference type="SUPFAM" id="SSF56925">
    <property type="entry name" value="OMPA-like"/>
    <property type="match status" value="1"/>
</dbReference>
<accession>A0A327QW76</accession>
<protein>
    <submittedName>
        <fullName evidence="4">Outer membrane protein with beta-barrel domain</fullName>
    </submittedName>
</protein>
<name>A0A327QW76_9BACT</name>
<evidence type="ECO:0000259" key="3">
    <source>
        <dbReference type="Pfam" id="PF13505"/>
    </source>
</evidence>
<feature type="signal peptide" evidence="2">
    <location>
        <begin position="1"/>
        <end position="22"/>
    </location>
</feature>
<keyword evidence="5" id="KW-1185">Reference proteome</keyword>